<keyword evidence="19" id="KW-1185">Reference proteome</keyword>
<evidence type="ECO:0000256" key="13">
    <source>
        <dbReference type="ARBA" id="ARBA00023136"/>
    </source>
</evidence>
<evidence type="ECO:0000259" key="17">
    <source>
        <dbReference type="PROSITE" id="PS50885"/>
    </source>
</evidence>
<dbReference type="PANTHER" id="PTHR45528">
    <property type="entry name" value="SENSOR HISTIDINE KINASE CPXA"/>
    <property type="match status" value="1"/>
</dbReference>
<dbReference type="PANTHER" id="PTHR45528:SF1">
    <property type="entry name" value="SENSOR HISTIDINE KINASE CPXA"/>
    <property type="match status" value="1"/>
</dbReference>
<evidence type="ECO:0000256" key="9">
    <source>
        <dbReference type="ARBA" id="ARBA00022777"/>
    </source>
</evidence>
<keyword evidence="12" id="KW-0902">Two-component regulatory system</keyword>
<dbReference type="SUPFAM" id="SSF55874">
    <property type="entry name" value="ATPase domain of HSP90 chaperone/DNA topoisomerase II/histidine kinase"/>
    <property type="match status" value="1"/>
</dbReference>
<feature type="region of interest" description="Disordered" evidence="14">
    <location>
        <begin position="505"/>
        <end position="582"/>
    </location>
</feature>
<evidence type="ECO:0000313" key="19">
    <source>
        <dbReference type="Proteomes" id="UP000474676"/>
    </source>
</evidence>
<keyword evidence="9 18" id="KW-0418">Kinase</keyword>
<evidence type="ECO:0000256" key="2">
    <source>
        <dbReference type="ARBA" id="ARBA00004651"/>
    </source>
</evidence>
<dbReference type="SUPFAM" id="SSF47384">
    <property type="entry name" value="Homodimeric domain of signal transducing histidine kinase"/>
    <property type="match status" value="1"/>
</dbReference>
<feature type="transmembrane region" description="Helical" evidence="15">
    <location>
        <begin position="41"/>
        <end position="62"/>
    </location>
</feature>
<evidence type="ECO:0000256" key="11">
    <source>
        <dbReference type="ARBA" id="ARBA00022989"/>
    </source>
</evidence>
<feature type="domain" description="Histidine kinase" evidence="16">
    <location>
        <begin position="289"/>
        <end position="489"/>
    </location>
</feature>
<evidence type="ECO:0000256" key="5">
    <source>
        <dbReference type="ARBA" id="ARBA00022553"/>
    </source>
</evidence>
<sequence length="582" mass="66166">MMCASRKLSRLSGERVTGLNKCRAKIRYWWRRRYLSLNFKLIVAVLVAAVFAVGGFLASSVLEDFVAEKYYLSDKARAKAVGERYRELKAFVKRNHVRATDTRALQKWLAGKSYTQLLVWDNNKDVFSGGWIVDSSDTRGAQDGSLTVQKNRARTTESDTMKHLSPEDFKEDVYNRYVTFADGTYYTYINVNGEKRWYYIMDIVAILIAAVLFLMTILIYNSRVLERVSDLSDAVRKISEGDLNRRIVPGHRDEIGELAASVDVMRTAILEKMGNEKAAWDANTQLITSMSHDIRTPLTSLIGYLDIIESGKFESREELDRYIGSCREKAFQLKDLSDRLFRYFLVFGKQEQEIRLERMDAGILFQQLLVEHVAETIGCGFNVNLQYNVPEGFLVDVDISSMRRLFDNLFSNIMKYADHSFSVEIKADLILDRIKLVLQNHIHEEAKKVESTKIGVRTCKRLCEDMNGAFHAMEEEKIYTTEILFPVVEMNVTEDALDRQLFGTAEASPGQERPVSDPEEPASEPKRSESEPAKTPSGADDMNGICNRAGRMDNAYDDQPGYADSADNEGGCNDDLQGHTEN</sequence>
<keyword evidence="4" id="KW-1003">Cell membrane</keyword>
<gene>
    <name evidence="18" type="ORF">FYJ64_02650</name>
</gene>
<dbReference type="Gene3D" id="3.30.565.10">
    <property type="entry name" value="Histidine kinase-like ATPase, C-terminal domain"/>
    <property type="match status" value="1"/>
</dbReference>
<dbReference type="SMART" id="SM00304">
    <property type="entry name" value="HAMP"/>
    <property type="match status" value="1"/>
</dbReference>
<evidence type="ECO:0000256" key="12">
    <source>
        <dbReference type="ARBA" id="ARBA00023012"/>
    </source>
</evidence>
<dbReference type="GO" id="GO:0005886">
    <property type="term" value="C:plasma membrane"/>
    <property type="evidence" value="ECO:0007669"/>
    <property type="project" value="UniProtKB-SubCell"/>
</dbReference>
<feature type="compositionally biased region" description="Basic and acidic residues" evidence="14">
    <location>
        <begin position="523"/>
        <end position="532"/>
    </location>
</feature>
<proteinExistence type="predicted"/>
<dbReference type="Proteomes" id="UP000474676">
    <property type="component" value="Unassembled WGS sequence"/>
</dbReference>
<dbReference type="InterPro" id="IPR005467">
    <property type="entry name" value="His_kinase_dom"/>
</dbReference>
<dbReference type="InterPro" id="IPR036097">
    <property type="entry name" value="HisK_dim/P_sf"/>
</dbReference>
<keyword evidence="5" id="KW-0597">Phosphoprotein</keyword>
<comment type="subcellular location">
    <subcellularLocation>
        <location evidence="2">Cell membrane</location>
        <topology evidence="2">Multi-pass membrane protein</topology>
    </subcellularLocation>
</comment>
<dbReference type="Pfam" id="PF00672">
    <property type="entry name" value="HAMP"/>
    <property type="match status" value="1"/>
</dbReference>
<evidence type="ECO:0000259" key="16">
    <source>
        <dbReference type="PROSITE" id="PS50109"/>
    </source>
</evidence>
<dbReference type="InterPro" id="IPR003660">
    <property type="entry name" value="HAMP_dom"/>
</dbReference>
<organism evidence="18 19">
    <name type="scientific">Hornefia butyriciproducens</name>
    <dbReference type="NCBI Taxonomy" id="2652293"/>
    <lineage>
        <taxon>Bacteria</taxon>
        <taxon>Bacillati</taxon>
        <taxon>Bacillota</taxon>
        <taxon>Clostridia</taxon>
        <taxon>Peptostreptococcales</taxon>
        <taxon>Anaerovoracaceae</taxon>
        <taxon>Hornefia</taxon>
    </lineage>
</organism>
<protein>
    <recommendedName>
        <fullName evidence="3">histidine kinase</fullName>
        <ecNumber evidence="3">2.7.13.3</ecNumber>
    </recommendedName>
</protein>
<evidence type="ECO:0000256" key="14">
    <source>
        <dbReference type="SAM" id="MobiDB-lite"/>
    </source>
</evidence>
<evidence type="ECO:0000256" key="10">
    <source>
        <dbReference type="ARBA" id="ARBA00022840"/>
    </source>
</evidence>
<evidence type="ECO:0000256" key="4">
    <source>
        <dbReference type="ARBA" id="ARBA00022475"/>
    </source>
</evidence>
<dbReference type="GO" id="GO:0005524">
    <property type="term" value="F:ATP binding"/>
    <property type="evidence" value="ECO:0007669"/>
    <property type="project" value="UniProtKB-KW"/>
</dbReference>
<comment type="caution">
    <text evidence="18">The sequence shown here is derived from an EMBL/GenBank/DDBJ whole genome shotgun (WGS) entry which is preliminary data.</text>
</comment>
<keyword evidence="8" id="KW-0547">Nucleotide-binding</keyword>
<dbReference type="InterPro" id="IPR036890">
    <property type="entry name" value="HATPase_C_sf"/>
</dbReference>
<evidence type="ECO:0000256" key="8">
    <source>
        <dbReference type="ARBA" id="ARBA00022741"/>
    </source>
</evidence>
<dbReference type="EC" id="2.7.13.3" evidence="3"/>
<comment type="catalytic activity">
    <reaction evidence="1">
        <text>ATP + protein L-histidine = ADP + protein N-phospho-L-histidine.</text>
        <dbReference type="EC" id="2.7.13.3"/>
    </reaction>
</comment>
<dbReference type="Gene3D" id="6.10.340.10">
    <property type="match status" value="1"/>
</dbReference>
<dbReference type="PROSITE" id="PS50109">
    <property type="entry name" value="HIS_KIN"/>
    <property type="match status" value="1"/>
</dbReference>
<dbReference type="Gene3D" id="1.10.287.130">
    <property type="match status" value="1"/>
</dbReference>
<reference evidence="18 19" key="1">
    <citation type="submission" date="2019-08" db="EMBL/GenBank/DDBJ databases">
        <title>In-depth cultivation of the pig gut microbiome towards novel bacterial diversity and tailored functional studies.</title>
        <authorList>
            <person name="Wylensek D."/>
            <person name="Hitch T.C.A."/>
            <person name="Clavel T."/>
        </authorList>
    </citation>
    <scope>NUCLEOTIDE SEQUENCE [LARGE SCALE GENOMIC DNA]</scope>
    <source>
        <strain evidence="18 19">WCA-MUC-591-APC-3H</strain>
    </source>
</reference>
<evidence type="ECO:0000256" key="3">
    <source>
        <dbReference type="ARBA" id="ARBA00012438"/>
    </source>
</evidence>
<dbReference type="SMART" id="SM00388">
    <property type="entry name" value="HisKA"/>
    <property type="match status" value="1"/>
</dbReference>
<dbReference type="AlphaFoldDB" id="A0A6L5Y3E7"/>
<evidence type="ECO:0000256" key="15">
    <source>
        <dbReference type="SAM" id="Phobius"/>
    </source>
</evidence>
<evidence type="ECO:0000256" key="7">
    <source>
        <dbReference type="ARBA" id="ARBA00022692"/>
    </source>
</evidence>
<accession>A0A6L5Y3E7</accession>
<dbReference type="InterPro" id="IPR003661">
    <property type="entry name" value="HisK_dim/P_dom"/>
</dbReference>
<dbReference type="PROSITE" id="PS50885">
    <property type="entry name" value="HAMP"/>
    <property type="match status" value="1"/>
</dbReference>
<evidence type="ECO:0000256" key="1">
    <source>
        <dbReference type="ARBA" id="ARBA00000085"/>
    </source>
</evidence>
<keyword evidence="11 15" id="KW-1133">Transmembrane helix</keyword>
<keyword evidence="6" id="KW-0808">Transferase</keyword>
<keyword evidence="7 15" id="KW-0812">Transmembrane</keyword>
<dbReference type="CDD" id="cd06225">
    <property type="entry name" value="HAMP"/>
    <property type="match status" value="1"/>
</dbReference>
<dbReference type="Pfam" id="PF00512">
    <property type="entry name" value="HisKA"/>
    <property type="match status" value="1"/>
</dbReference>
<keyword evidence="10" id="KW-0067">ATP-binding</keyword>
<evidence type="ECO:0000256" key="6">
    <source>
        <dbReference type="ARBA" id="ARBA00022679"/>
    </source>
</evidence>
<dbReference type="SUPFAM" id="SSF158472">
    <property type="entry name" value="HAMP domain-like"/>
    <property type="match status" value="1"/>
</dbReference>
<dbReference type="EMBL" id="VUMZ01000002">
    <property type="protein sequence ID" value="MST51229.1"/>
    <property type="molecule type" value="Genomic_DNA"/>
</dbReference>
<dbReference type="CDD" id="cd00082">
    <property type="entry name" value="HisKA"/>
    <property type="match status" value="1"/>
</dbReference>
<feature type="transmembrane region" description="Helical" evidence="15">
    <location>
        <begin position="197"/>
        <end position="220"/>
    </location>
</feature>
<dbReference type="InterPro" id="IPR050398">
    <property type="entry name" value="HssS/ArlS-like"/>
</dbReference>
<name>A0A6L5Y3E7_9FIRM</name>
<dbReference type="GO" id="GO:0000155">
    <property type="term" value="F:phosphorelay sensor kinase activity"/>
    <property type="evidence" value="ECO:0007669"/>
    <property type="project" value="InterPro"/>
</dbReference>
<keyword evidence="13 15" id="KW-0472">Membrane</keyword>
<feature type="domain" description="HAMP" evidence="17">
    <location>
        <begin position="222"/>
        <end position="274"/>
    </location>
</feature>
<evidence type="ECO:0000313" key="18">
    <source>
        <dbReference type="EMBL" id="MST51229.1"/>
    </source>
</evidence>